<evidence type="ECO:0000256" key="8">
    <source>
        <dbReference type="ARBA" id="ARBA00022982"/>
    </source>
</evidence>
<feature type="domain" description="4Fe-4S ferredoxin-type" evidence="11">
    <location>
        <begin position="26"/>
        <end position="54"/>
    </location>
</feature>
<dbReference type="PROSITE" id="PS51379">
    <property type="entry name" value="4FE4S_FER_2"/>
    <property type="match status" value="3"/>
</dbReference>
<gene>
    <name evidence="12" type="ORF">LCGC14_0615630</name>
</gene>
<keyword evidence="7" id="KW-0677">Repeat</keyword>
<dbReference type="GO" id="GO:0009055">
    <property type="term" value="F:electron transfer activity"/>
    <property type="evidence" value="ECO:0007669"/>
    <property type="project" value="TreeGrafter"/>
</dbReference>
<dbReference type="PANTHER" id="PTHR43518">
    <property type="entry name" value="NITRATE REDUCTASE BETA SUBUNIT"/>
    <property type="match status" value="1"/>
</dbReference>
<dbReference type="SUPFAM" id="SSF54862">
    <property type="entry name" value="4Fe-4S ferredoxins"/>
    <property type="match status" value="1"/>
</dbReference>
<comment type="caution">
    <text evidence="12">The sequence shown here is derived from an EMBL/GenBank/DDBJ whole genome shotgun (WGS) entry which is preliminary data.</text>
</comment>
<keyword evidence="9" id="KW-0408">Iron</keyword>
<evidence type="ECO:0000256" key="4">
    <source>
        <dbReference type="ARBA" id="ARBA00022448"/>
    </source>
</evidence>
<keyword evidence="8" id="KW-0249">Electron transport</keyword>
<name>A0A0F9R6F0_9ZZZZ</name>
<evidence type="ECO:0000256" key="6">
    <source>
        <dbReference type="ARBA" id="ARBA00022723"/>
    </source>
</evidence>
<accession>A0A0F9R6F0</accession>
<evidence type="ECO:0000256" key="3">
    <source>
        <dbReference type="ARBA" id="ARBA00004196"/>
    </source>
</evidence>
<evidence type="ECO:0000256" key="5">
    <source>
        <dbReference type="ARBA" id="ARBA00022485"/>
    </source>
</evidence>
<dbReference type="EMBL" id="LAZR01001031">
    <property type="protein sequence ID" value="KKN52155.1"/>
    <property type="molecule type" value="Genomic_DNA"/>
</dbReference>
<keyword evidence="5" id="KW-0004">4Fe-4S</keyword>
<dbReference type="PANTHER" id="PTHR43518:SF1">
    <property type="entry name" value="RESPIRATORY NITRATE REDUCTASE 1 BETA CHAIN"/>
    <property type="match status" value="1"/>
</dbReference>
<evidence type="ECO:0000256" key="10">
    <source>
        <dbReference type="ARBA" id="ARBA00023014"/>
    </source>
</evidence>
<feature type="domain" description="4Fe-4S ferredoxin-type" evidence="11">
    <location>
        <begin position="178"/>
        <end position="207"/>
    </location>
</feature>
<organism evidence="12">
    <name type="scientific">marine sediment metagenome</name>
    <dbReference type="NCBI Taxonomy" id="412755"/>
    <lineage>
        <taxon>unclassified sequences</taxon>
        <taxon>metagenomes</taxon>
        <taxon>ecological metagenomes</taxon>
    </lineage>
</organism>
<evidence type="ECO:0000313" key="12">
    <source>
        <dbReference type="EMBL" id="KKN52155.1"/>
    </source>
</evidence>
<proteinExistence type="predicted"/>
<comment type="cofactor">
    <cofactor evidence="1">
        <name>[3Fe-4S] cluster</name>
        <dbReference type="ChEBI" id="CHEBI:21137"/>
    </cofactor>
</comment>
<reference evidence="12" key="1">
    <citation type="journal article" date="2015" name="Nature">
        <title>Complex archaea that bridge the gap between prokaryotes and eukaryotes.</title>
        <authorList>
            <person name="Spang A."/>
            <person name="Saw J.H."/>
            <person name="Jorgensen S.L."/>
            <person name="Zaremba-Niedzwiedzka K."/>
            <person name="Martijn J."/>
            <person name="Lind A.E."/>
            <person name="van Eijk R."/>
            <person name="Schleper C."/>
            <person name="Guy L."/>
            <person name="Ettema T.J."/>
        </authorList>
    </citation>
    <scope>NUCLEOTIDE SEQUENCE</scope>
</reference>
<dbReference type="GO" id="GO:0046872">
    <property type="term" value="F:metal ion binding"/>
    <property type="evidence" value="ECO:0007669"/>
    <property type="project" value="UniProtKB-KW"/>
</dbReference>
<dbReference type="Gene3D" id="3.30.70.20">
    <property type="match status" value="3"/>
</dbReference>
<evidence type="ECO:0000259" key="11">
    <source>
        <dbReference type="PROSITE" id="PS51379"/>
    </source>
</evidence>
<protein>
    <recommendedName>
        <fullName evidence="11">4Fe-4S ferredoxin-type domain-containing protein</fullName>
    </recommendedName>
</protein>
<dbReference type="GO" id="GO:0030313">
    <property type="term" value="C:cell envelope"/>
    <property type="evidence" value="ECO:0007669"/>
    <property type="project" value="UniProtKB-SubCell"/>
</dbReference>
<comment type="cofactor">
    <cofactor evidence="2">
        <name>[4Fe-4S] cluster</name>
        <dbReference type="ChEBI" id="CHEBI:49883"/>
    </cofactor>
</comment>
<feature type="domain" description="4Fe-4S ferredoxin-type" evidence="11">
    <location>
        <begin position="144"/>
        <end position="176"/>
    </location>
</feature>
<dbReference type="GO" id="GO:0009061">
    <property type="term" value="P:anaerobic respiration"/>
    <property type="evidence" value="ECO:0007669"/>
    <property type="project" value="TreeGrafter"/>
</dbReference>
<dbReference type="GO" id="GO:0016020">
    <property type="term" value="C:membrane"/>
    <property type="evidence" value="ECO:0007669"/>
    <property type="project" value="TreeGrafter"/>
</dbReference>
<evidence type="ECO:0000256" key="7">
    <source>
        <dbReference type="ARBA" id="ARBA00022737"/>
    </source>
</evidence>
<comment type="subcellular location">
    <subcellularLocation>
        <location evidence="3">Cell envelope</location>
    </subcellularLocation>
</comment>
<keyword evidence="6" id="KW-0479">Metal-binding</keyword>
<evidence type="ECO:0000256" key="1">
    <source>
        <dbReference type="ARBA" id="ARBA00001927"/>
    </source>
</evidence>
<evidence type="ECO:0000256" key="9">
    <source>
        <dbReference type="ARBA" id="ARBA00023004"/>
    </source>
</evidence>
<sequence>MPNVNNWHLKRQMQYPHEDTRPGRQFGAVFDINRCIGCQTCTMACRSTWTFNDGQEYMWWNNVETKPFGGFPQQWDVKITTKLGRQKWAGGKYKGKTIFETPDGQLCEEPLGFAPKKEEWRFPNIYEDTASGTCGSGVSLPVHENFFFYLQRICNHCTYPACLAACPRKAIYKRPEDGIVLVDQKRCRGYQECVAACPYKKTMFNSVTTRTEKCIACYPRVEEGEIPRCMAACVGSIRLSGWVSPPDKAKADNPLDYLIHIRKIALPLYPQFGTEPNVYYIPPRWVKRPFLLQMFGPGAPEAIETRTNPDKELKAVLKLFGTTKRTIERFELKTDHIEGFDGDGKQVVSVPLKEPFYERPFHDVANSAYRFNEP</sequence>
<dbReference type="AlphaFoldDB" id="A0A0F9R6F0"/>
<keyword evidence="10" id="KW-0411">Iron-sulfur</keyword>
<dbReference type="InterPro" id="IPR017896">
    <property type="entry name" value="4Fe4S_Fe-S-bd"/>
</dbReference>
<dbReference type="GO" id="GO:0051539">
    <property type="term" value="F:4 iron, 4 sulfur cluster binding"/>
    <property type="evidence" value="ECO:0007669"/>
    <property type="project" value="UniProtKB-KW"/>
</dbReference>
<dbReference type="Pfam" id="PF13247">
    <property type="entry name" value="Fer4_11"/>
    <property type="match status" value="1"/>
</dbReference>
<keyword evidence="4" id="KW-0813">Transport</keyword>
<evidence type="ECO:0000256" key="2">
    <source>
        <dbReference type="ARBA" id="ARBA00001966"/>
    </source>
</evidence>